<proteinExistence type="predicted"/>
<dbReference type="AlphaFoldDB" id="A0A6J5DRB4"/>
<reference evidence="1 2" key="1">
    <citation type="submission" date="2020-04" db="EMBL/GenBank/DDBJ databases">
        <authorList>
            <person name="De Canck E."/>
        </authorList>
    </citation>
    <scope>NUCLEOTIDE SEQUENCE [LARGE SCALE GENOMIC DNA]</scope>
    <source>
        <strain evidence="1 2">LMG 29542</strain>
    </source>
</reference>
<name>A0A6J5DRB4_9BURK</name>
<dbReference type="Proteomes" id="UP000494363">
    <property type="component" value="Unassembled WGS sequence"/>
</dbReference>
<sequence length="100" mass="11413">MTEVFAWGYVASITQRPSGHLLSGYIDGHEFEFIADAPQQAEKAFARAARRAWLRRKFRVFRGLPAREQEQTSSADRYCDVTVRALMVAILAALGKRLRR</sequence>
<evidence type="ECO:0000313" key="2">
    <source>
        <dbReference type="Proteomes" id="UP000494363"/>
    </source>
</evidence>
<gene>
    <name evidence="1" type="ORF">LMG29542_02601</name>
</gene>
<protein>
    <submittedName>
        <fullName evidence="1">Uncharacterized protein</fullName>
    </submittedName>
</protein>
<keyword evidence="2" id="KW-1185">Reference proteome</keyword>
<accession>A0A6J5DRB4</accession>
<organism evidence="1 2">
    <name type="scientific">Paraburkholderia humisilvae</name>
    <dbReference type="NCBI Taxonomy" id="627669"/>
    <lineage>
        <taxon>Bacteria</taxon>
        <taxon>Pseudomonadati</taxon>
        <taxon>Pseudomonadota</taxon>
        <taxon>Betaproteobacteria</taxon>
        <taxon>Burkholderiales</taxon>
        <taxon>Burkholderiaceae</taxon>
        <taxon>Paraburkholderia</taxon>
    </lineage>
</organism>
<dbReference type="EMBL" id="CADIKH010000010">
    <property type="protein sequence ID" value="CAB3755465.1"/>
    <property type="molecule type" value="Genomic_DNA"/>
</dbReference>
<evidence type="ECO:0000313" key="1">
    <source>
        <dbReference type="EMBL" id="CAB3755465.1"/>
    </source>
</evidence>